<organism evidence="7 8">
    <name type="scientific">Papaver atlanticum</name>
    <dbReference type="NCBI Taxonomy" id="357466"/>
    <lineage>
        <taxon>Eukaryota</taxon>
        <taxon>Viridiplantae</taxon>
        <taxon>Streptophyta</taxon>
        <taxon>Embryophyta</taxon>
        <taxon>Tracheophyta</taxon>
        <taxon>Spermatophyta</taxon>
        <taxon>Magnoliopsida</taxon>
        <taxon>Ranunculales</taxon>
        <taxon>Papaveraceae</taxon>
        <taxon>Papaveroideae</taxon>
        <taxon>Papaver</taxon>
    </lineage>
</organism>
<keyword evidence="5" id="KW-0539">Nucleus</keyword>
<dbReference type="Proteomes" id="UP001202328">
    <property type="component" value="Unassembled WGS sequence"/>
</dbReference>
<dbReference type="GO" id="GO:0000978">
    <property type="term" value="F:RNA polymerase II cis-regulatory region sequence-specific DNA binding"/>
    <property type="evidence" value="ECO:0007669"/>
    <property type="project" value="TreeGrafter"/>
</dbReference>
<dbReference type="Gene3D" id="3.40.1810.10">
    <property type="entry name" value="Transcription factor, MADS-box"/>
    <property type="match status" value="1"/>
</dbReference>
<dbReference type="InterPro" id="IPR002100">
    <property type="entry name" value="TF_MADSbox"/>
</dbReference>
<dbReference type="InterPro" id="IPR036879">
    <property type="entry name" value="TF_MADSbox_sf"/>
</dbReference>
<dbReference type="PRINTS" id="PR00404">
    <property type="entry name" value="MADSDOMAIN"/>
</dbReference>
<dbReference type="PANTHER" id="PTHR11945">
    <property type="entry name" value="MADS BOX PROTEIN"/>
    <property type="match status" value="1"/>
</dbReference>
<accession>A0AAD4SPP0</accession>
<dbReference type="GO" id="GO:0046983">
    <property type="term" value="F:protein dimerization activity"/>
    <property type="evidence" value="ECO:0007669"/>
    <property type="project" value="InterPro"/>
</dbReference>
<dbReference type="GO" id="GO:0045944">
    <property type="term" value="P:positive regulation of transcription by RNA polymerase II"/>
    <property type="evidence" value="ECO:0007669"/>
    <property type="project" value="InterPro"/>
</dbReference>
<name>A0AAD4SPP0_9MAGN</name>
<dbReference type="FunFam" id="3.40.1810.10:FF:000006">
    <property type="entry name" value="Agamous-like MADS-box protein AGL62"/>
    <property type="match status" value="1"/>
</dbReference>
<dbReference type="CDD" id="cd00265">
    <property type="entry name" value="MADS_MEF2_like"/>
    <property type="match status" value="1"/>
</dbReference>
<feature type="domain" description="MADS-box" evidence="6">
    <location>
        <begin position="12"/>
        <end position="72"/>
    </location>
</feature>
<comment type="subcellular location">
    <subcellularLocation>
        <location evidence="1">Nucleus</location>
    </subcellularLocation>
</comment>
<dbReference type="PROSITE" id="PS50066">
    <property type="entry name" value="MADS_BOX_2"/>
    <property type="match status" value="1"/>
</dbReference>
<dbReference type="AlphaFoldDB" id="A0AAD4SPP0"/>
<keyword evidence="3" id="KW-0238">DNA-binding</keyword>
<evidence type="ECO:0000256" key="2">
    <source>
        <dbReference type="ARBA" id="ARBA00023015"/>
    </source>
</evidence>
<dbReference type="EMBL" id="JAJJMB010008995">
    <property type="protein sequence ID" value="KAI3917418.1"/>
    <property type="molecule type" value="Genomic_DNA"/>
</dbReference>
<dbReference type="PANTHER" id="PTHR11945:SF629">
    <property type="entry name" value="OS02G0164450 PROTEIN"/>
    <property type="match status" value="1"/>
</dbReference>
<evidence type="ECO:0000256" key="3">
    <source>
        <dbReference type="ARBA" id="ARBA00023125"/>
    </source>
</evidence>
<proteinExistence type="predicted"/>
<evidence type="ECO:0000313" key="7">
    <source>
        <dbReference type="EMBL" id="KAI3917418.1"/>
    </source>
</evidence>
<evidence type="ECO:0000313" key="8">
    <source>
        <dbReference type="Proteomes" id="UP001202328"/>
    </source>
</evidence>
<comment type="caution">
    <text evidence="7">The sequence shown here is derived from an EMBL/GenBank/DDBJ whole genome shotgun (WGS) entry which is preliminary data.</text>
</comment>
<keyword evidence="4" id="KW-0804">Transcription</keyword>
<dbReference type="GO" id="GO:0005634">
    <property type="term" value="C:nucleus"/>
    <property type="evidence" value="ECO:0007669"/>
    <property type="project" value="UniProtKB-SubCell"/>
</dbReference>
<evidence type="ECO:0000259" key="6">
    <source>
        <dbReference type="PROSITE" id="PS50066"/>
    </source>
</evidence>
<protein>
    <recommendedName>
        <fullName evidence="6">MADS-box domain-containing protein</fullName>
    </recommendedName>
</protein>
<keyword evidence="2" id="KW-0805">Transcription regulation</keyword>
<reference evidence="7" key="1">
    <citation type="submission" date="2022-04" db="EMBL/GenBank/DDBJ databases">
        <title>A functionally conserved STORR gene fusion in Papaver species that diverged 16.8 million years ago.</title>
        <authorList>
            <person name="Catania T."/>
        </authorList>
    </citation>
    <scope>NUCLEOTIDE SEQUENCE</scope>
    <source>
        <strain evidence="7">S-188037</strain>
    </source>
</reference>
<dbReference type="InterPro" id="IPR033896">
    <property type="entry name" value="MEF2-like_N"/>
</dbReference>
<dbReference type="SMART" id="SM00432">
    <property type="entry name" value="MADS"/>
    <property type="match status" value="1"/>
</dbReference>
<dbReference type="SUPFAM" id="SSF55455">
    <property type="entry name" value="SRF-like"/>
    <property type="match status" value="1"/>
</dbReference>
<evidence type="ECO:0000256" key="4">
    <source>
        <dbReference type="ARBA" id="ARBA00023163"/>
    </source>
</evidence>
<evidence type="ECO:0000256" key="1">
    <source>
        <dbReference type="ARBA" id="ARBA00004123"/>
    </source>
</evidence>
<evidence type="ECO:0000256" key="5">
    <source>
        <dbReference type="ARBA" id="ARBA00023242"/>
    </source>
</evidence>
<dbReference type="Pfam" id="PF00319">
    <property type="entry name" value="SRF-TF"/>
    <property type="match status" value="1"/>
</dbReference>
<dbReference type="GO" id="GO:0000981">
    <property type="term" value="F:DNA-binding transcription factor activity, RNA polymerase II-specific"/>
    <property type="evidence" value="ECO:0007669"/>
    <property type="project" value="TreeGrafter"/>
</dbReference>
<keyword evidence="8" id="KW-1185">Reference proteome</keyword>
<gene>
    <name evidence="7" type="ORF">MKW98_027337</name>
</gene>
<sequence>MAKPVKERKKSCGRKKIEIKEIPNKANRQVTFSKRRTGLFTKASELCVLCGAEIALIVFSPARKAFVFGHPDPRYVLNRFLTGQEDGAVTQFYNERLVPYQQQYMEAAKQTDFEKKKGIAMEKLRNRNADGFWWDAPMDGLSLKELELMKSAMEDLQAALLKRLNEMMLNEMASKEDSSLSSMLVPYTGENEIVADDAFVNSSDASTTGFDADSFGFNDAFLNTSHTSPLSPRKSYDISGLFKDF</sequence>